<dbReference type="PANTHER" id="PTHR11839">
    <property type="entry name" value="UDP/ADP-SUGAR PYROPHOSPHATASE"/>
    <property type="match status" value="1"/>
</dbReference>
<name>A0A2M8LDJ1_9BACT</name>
<dbReference type="GO" id="GO:0016787">
    <property type="term" value="F:hydrolase activity"/>
    <property type="evidence" value="ECO:0007669"/>
    <property type="project" value="UniProtKB-KW"/>
</dbReference>
<evidence type="ECO:0000259" key="3">
    <source>
        <dbReference type="PROSITE" id="PS51462"/>
    </source>
</evidence>
<organism evidence="4 5">
    <name type="scientific">Candidatus Uhrbacteria bacterium CG10_big_fil_rev_8_21_14_0_10_48_11</name>
    <dbReference type="NCBI Taxonomy" id="1975037"/>
    <lineage>
        <taxon>Bacteria</taxon>
        <taxon>Candidatus Uhriibacteriota</taxon>
    </lineage>
</organism>
<dbReference type="GO" id="GO:0019693">
    <property type="term" value="P:ribose phosphate metabolic process"/>
    <property type="evidence" value="ECO:0007669"/>
    <property type="project" value="TreeGrafter"/>
</dbReference>
<dbReference type="SUPFAM" id="SSF55811">
    <property type="entry name" value="Nudix"/>
    <property type="match status" value="1"/>
</dbReference>
<accession>A0A2M8LDJ1</accession>
<dbReference type="Gene3D" id="3.90.79.10">
    <property type="entry name" value="Nucleoside Triphosphate Pyrophosphohydrolase"/>
    <property type="match status" value="1"/>
</dbReference>
<reference evidence="4 5" key="1">
    <citation type="submission" date="2017-09" db="EMBL/GenBank/DDBJ databases">
        <title>Depth-based differentiation of microbial function through sediment-hosted aquifers and enrichment of novel symbionts in the deep terrestrial subsurface.</title>
        <authorList>
            <person name="Probst A.J."/>
            <person name="Ladd B."/>
            <person name="Jarett J.K."/>
            <person name="Geller-Mcgrath D.E."/>
            <person name="Sieber C.M."/>
            <person name="Emerson J.B."/>
            <person name="Anantharaman K."/>
            <person name="Thomas B.C."/>
            <person name="Malmstrom R."/>
            <person name="Stieglmeier M."/>
            <person name="Klingl A."/>
            <person name="Woyke T."/>
            <person name="Ryan C.M."/>
            <person name="Banfield J.F."/>
        </authorList>
    </citation>
    <scope>NUCLEOTIDE SEQUENCE [LARGE SCALE GENOMIC DNA]</scope>
    <source>
        <strain evidence="4">CG10_big_fil_rev_8_21_14_0_10_48_11</strain>
    </source>
</reference>
<evidence type="ECO:0000313" key="5">
    <source>
        <dbReference type="Proteomes" id="UP000231152"/>
    </source>
</evidence>
<gene>
    <name evidence="4" type="ORF">COV04_04465</name>
</gene>
<dbReference type="PROSITE" id="PS00893">
    <property type="entry name" value="NUDIX_BOX"/>
    <property type="match status" value="1"/>
</dbReference>
<evidence type="ECO:0000256" key="1">
    <source>
        <dbReference type="ARBA" id="ARBA00001946"/>
    </source>
</evidence>
<evidence type="ECO:0000256" key="2">
    <source>
        <dbReference type="ARBA" id="ARBA00022801"/>
    </source>
</evidence>
<dbReference type="InterPro" id="IPR000086">
    <property type="entry name" value="NUDIX_hydrolase_dom"/>
</dbReference>
<sequence length="203" mass="23276">MLENKTMSATLSRPAIPQQAKRVFQGVIFEVWQWEQEMFDGSKETFEKIWRAPGVEMLAVVGDKLILEEQSQPDHHRFTSLPSGRVDEGENILAAAKRELREETGYESADWFTFATYNASGKMVHGTHFFVSLNCTLAGSQQLDSGEHITVRLVGFDELVALADEEKFWICPEFRERLIRASLNSAVKKELYREIFHPTHRAK</sequence>
<dbReference type="Pfam" id="PF00293">
    <property type="entry name" value="NUDIX"/>
    <property type="match status" value="1"/>
</dbReference>
<dbReference type="GO" id="GO:0006753">
    <property type="term" value="P:nucleoside phosphate metabolic process"/>
    <property type="evidence" value="ECO:0007669"/>
    <property type="project" value="TreeGrafter"/>
</dbReference>
<dbReference type="InterPro" id="IPR020084">
    <property type="entry name" value="NUDIX_hydrolase_CS"/>
</dbReference>
<comment type="caution">
    <text evidence="4">The sequence shown here is derived from an EMBL/GenBank/DDBJ whole genome shotgun (WGS) entry which is preliminary data.</text>
</comment>
<dbReference type="PROSITE" id="PS51462">
    <property type="entry name" value="NUDIX"/>
    <property type="match status" value="1"/>
</dbReference>
<comment type="cofactor">
    <cofactor evidence="1">
        <name>Mg(2+)</name>
        <dbReference type="ChEBI" id="CHEBI:18420"/>
    </cofactor>
</comment>
<protein>
    <recommendedName>
        <fullName evidence="3">Nudix hydrolase domain-containing protein</fullName>
    </recommendedName>
</protein>
<dbReference type="InterPro" id="IPR015797">
    <property type="entry name" value="NUDIX_hydrolase-like_dom_sf"/>
</dbReference>
<dbReference type="AlphaFoldDB" id="A0A2M8LDJ1"/>
<dbReference type="CDD" id="cd03424">
    <property type="entry name" value="NUDIX_ADPRase_Nudt5_UGPPase_Nudt14"/>
    <property type="match status" value="1"/>
</dbReference>
<feature type="domain" description="Nudix hydrolase" evidence="3">
    <location>
        <begin position="50"/>
        <end position="176"/>
    </location>
</feature>
<keyword evidence="2" id="KW-0378">Hydrolase</keyword>
<proteinExistence type="predicted"/>
<dbReference type="EMBL" id="PFET01000014">
    <property type="protein sequence ID" value="PJE75528.1"/>
    <property type="molecule type" value="Genomic_DNA"/>
</dbReference>
<dbReference type="Proteomes" id="UP000231152">
    <property type="component" value="Unassembled WGS sequence"/>
</dbReference>
<dbReference type="PANTHER" id="PTHR11839:SF18">
    <property type="entry name" value="NUDIX HYDROLASE DOMAIN-CONTAINING PROTEIN"/>
    <property type="match status" value="1"/>
</dbReference>
<evidence type="ECO:0000313" key="4">
    <source>
        <dbReference type="EMBL" id="PJE75528.1"/>
    </source>
</evidence>